<evidence type="ECO:0000256" key="1">
    <source>
        <dbReference type="SAM" id="SignalP"/>
    </source>
</evidence>
<dbReference type="Pfam" id="PF01681">
    <property type="entry name" value="C6"/>
    <property type="match status" value="1"/>
</dbReference>
<gene>
    <name evidence="3" type="ORF">TELCIR_12819</name>
</gene>
<dbReference type="OrthoDB" id="5802645at2759"/>
<feature type="chain" id="PRO_5013816151" description="C6 domain-containing protein" evidence="1">
    <location>
        <begin position="32"/>
        <end position="127"/>
    </location>
</feature>
<evidence type="ECO:0000313" key="4">
    <source>
        <dbReference type="Proteomes" id="UP000230423"/>
    </source>
</evidence>
<name>A0A2G9U5H2_TELCI</name>
<evidence type="ECO:0000313" key="3">
    <source>
        <dbReference type="EMBL" id="PIO65506.1"/>
    </source>
</evidence>
<dbReference type="Proteomes" id="UP000230423">
    <property type="component" value="Unassembled WGS sequence"/>
</dbReference>
<feature type="domain" description="C6" evidence="2">
    <location>
        <begin position="44"/>
        <end position="124"/>
    </location>
</feature>
<keyword evidence="1" id="KW-0732">Signal</keyword>
<reference evidence="3 4" key="1">
    <citation type="submission" date="2015-09" db="EMBL/GenBank/DDBJ databases">
        <title>Draft genome of the parasitic nematode Teladorsagia circumcincta isolate WARC Sus (inbred).</title>
        <authorList>
            <person name="Mitreva M."/>
        </authorList>
    </citation>
    <scope>NUCLEOTIDE SEQUENCE [LARGE SCALE GENOMIC DNA]</scope>
    <source>
        <strain evidence="3 4">S</strain>
    </source>
</reference>
<dbReference type="InterPro" id="IPR002601">
    <property type="entry name" value="C6_domain"/>
</dbReference>
<protein>
    <recommendedName>
        <fullName evidence="2">C6 domain-containing protein</fullName>
    </recommendedName>
</protein>
<accession>A0A2G9U5H2</accession>
<keyword evidence="4" id="KW-1185">Reference proteome</keyword>
<proteinExistence type="predicted"/>
<organism evidence="3 4">
    <name type="scientific">Teladorsagia circumcincta</name>
    <name type="common">Brown stomach worm</name>
    <name type="synonym">Ostertagia circumcincta</name>
    <dbReference type="NCBI Taxonomy" id="45464"/>
    <lineage>
        <taxon>Eukaryota</taxon>
        <taxon>Metazoa</taxon>
        <taxon>Ecdysozoa</taxon>
        <taxon>Nematoda</taxon>
        <taxon>Chromadorea</taxon>
        <taxon>Rhabditida</taxon>
        <taxon>Rhabditina</taxon>
        <taxon>Rhabditomorpha</taxon>
        <taxon>Strongyloidea</taxon>
        <taxon>Trichostrongylidae</taxon>
        <taxon>Teladorsagia</taxon>
    </lineage>
</organism>
<dbReference type="AlphaFoldDB" id="A0A2G9U5H2"/>
<sequence>MIVPFPQTAYVIMSRQLQFVLLVIFVATVSSATTKKPVPICGKCMPKKVTLIPASGAGTVKPTVKMLTNTAAGCRRMHVICTAPAGGTTASMEFNKQFGGGFEAKTVTALVKCNAKQNWIYTKDKVA</sequence>
<feature type="signal peptide" evidence="1">
    <location>
        <begin position="1"/>
        <end position="31"/>
    </location>
</feature>
<evidence type="ECO:0000259" key="2">
    <source>
        <dbReference type="Pfam" id="PF01681"/>
    </source>
</evidence>
<dbReference type="EMBL" id="KZ348955">
    <property type="protein sequence ID" value="PIO65506.1"/>
    <property type="molecule type" value="Genomic_DNA"/>
</dbReference>
<feature type="non-terminal residue" evidence="3">
    <location>
        <position position="127"/>
    </location>
</feature>